<gene>
    <name evidence="2" type="ORF">NITHO_650010</name>
</gene>
<dbReference type="Proteomes" id="UP000004221">
    <property type="component" value="Unassembled WGS sequence"/>
</dbReference>
<dbReference type="OrthoDB" id="4720181at2"/>
<sequence>MCKLRCGLRFLRLVLPAALIAWLIARRVRSTPERIQITSPASLAIVTSPVMVTGVGEAVQHNMLGVRVRDQGGEEIGTGTLSIMAALGERGPFSGTITFNVTGGSQPGRIEVFDVSPRDGNVIHLSSVEVTLA</sequence>
<dbReference type="EMBL" id="CAGS01000612">
    <property type="protein sequence ID" value="CCF85999.1"/>
    <property type="molecule type" value="Genomic_DNA"/>
</dbReference>
<feature type="domain" description="Bacterial spore germination immunoglobulin-like" evidence="1">
    <location>
        <begin position="35"/>
        <end position="120"/>
    </location>
</feature>
<comment type="caution">
    <text evidence="2">The sequence shown here is derived from an EMBL/GenBank/DDBJ whole genome shotgun (WGS) entry which is preliminary data.</text>
</comment>
<protein>
    <recommendedName>
        <fullName evidence="1">Bacterial spore germination immunoglobulin-like domain-containing protein</fullName>
    </recommendedName>
</protein>
<dbReference type="RefSeq" id="WP_008481441.1">
    <property type="nucleotide sequence ID" value="NZ_CAGS01000612.1"/>
</dbReference>
<dbReference type="Pfam" id="PF10648">
    <property type="entry name" value="Gmad2"/>
    <property type="match status" value="1"/>
</dbReference>
<dbReference type="AlphaFoldDB" id="I4EMT6"/>
<organism evidence="2 3">
    <name type="scientific">Nitrolancea hollandica Lb</name>
    <dbReference type="NCBI Taxonomy" id="1129897"/>
    <lineage>
        <taxon>Bacteria</taxon>
        <taxon>Pseudomonadati</taxon>
        <taxon>Thermomicrobiota</taxon>
        <taxon>Thermomicrobia</taxon>
        <taxon>Sphaerobacterales</taxon>
        <taxon>Sphaerobacterineae</taxon>
        <taxon>Sphaerobacteraceae</taxon>
        <taxon>Nitrolancea</taxon>
    </lineage>
</organism>
<reference evidence="2 3" key="1">
    <citation type="journal article" date="2012" name="ISME J.">
        <title>Nitrification expanded: discovery, physiology and genomics of a nitrite-oxidizing bacterium from the phylum Chloroflexi.</title>
        <authorList>
            <person name="Sorokin D.Y."/>
            <person name="Lucker S."/>
            <person name="Vejmelkova D."/>
            <person name="Kostrikina N.A."/>
            <person name="Kleerebezem R."/>
            <person name="Rijpstra W.I."/>
            <person name="Damste J.S."/>
            <person name="Le Paslier D."/>
            <person name="Muyzer G."/>
            <person name="Wagner M."/>
            <person name="van Loosdrecht M.C."/>
            <person name="Daims H."/>
        </authorList>
    </citation>
    <scope>NUCLEOTIDE SEQUENCE [LARGE SCALE GENOMIC DNA]</scope>
    <source>
        <strain evidence="3">none</strain>
    </source>
</reference>
<evidence type="ECO:0000313" key="2">
    <source>
        <dbReference type="EMBL" id="CCF85999.1"/>
    </source>
</evidence>
<keyword evidence="3" id="KW-1185">Reference proteome</keyword>
<evidence type="ECO:0000259" key="1">
    <source>
        <dbReference type="Pfam" id="PF10648"/>
    </source>
</evidence>
<name>I4EMT6_9BACT</name>
<proteinExistence type="predicted"/>
<evidence type="ECO:0000313" key="3">
    <source>
        <dbReference type="Proteomes" id="UP000004221"/>
    </source>
</evidence>
<accession>I4EMT6</accession>
<dbReference type="InterPro" id="IPR018911">
    <property type="entry name" value="Gmad2_Ig-like_dom"/>
</dbReference>